<dbReference type="PROSITE" id="PS50937">
    <property type="entry name" value="HTH_MERR_2"/>
    <property type="match status" value="1"/>
</dbReference>
<evidence type="ECO:0000313" key="6">
    <source>
        <dbReference type="EMBL" id="RNL46874.1"/>
    </source>
</evidence>
<dbReference type="GO" id="GO:0003677">
    <property type="term" value="F:DNA binding"/>
    <property type="evidence" value="ECO:0007669"/>
    <property type="project" value="UniProtKB-KW"/>
</dbReference>
<proteinExistence type="predicted"/>
<evidence type="ECO:0000259" key="5">
    <source>
        <dbReference type="PROSITE" id="PS50937"/>
    </source>
</evidence>
<dbReference type="EMBL" id="QICD01000005">
    <property type="protein sequence ID" value="RNL46874.1"/>
    <property type="molecule type" value="Genomic_DNA"/>
</dbReference>
<dbReference type="Proteomes" id="UP000278632">
    <property type="component" value="Unassembled WGS sequence"/>
</dbReference>
<accession>A0A3N0BGG6</accession>
<dbReference type="OrthoDB" id="7849865at2"/>
<dbReference type="InterPro" id="IPR009061">
    <property type="entry name" value="DNA-bd_dom_put_sf"/>
</dbReference>
<dbReference type="RefSeq" id="WP_123191704.1">
    <property type="nucleotide sequence ID" value="NZ_QICD01000005.1"/>
</dbReference>
<name>A0A3N0BGG6_9ACTN</name>
<dbReference type="InterPro" id="IPR000551">
    <property type="entry name" value="MerR-type_HTH_dom"/>
</dbReference>
<dbReference type="GO" id="GO:0003700">
    <property type="term" value="F:DNA-binding transcription factor activity"/>
    <property type="evidence" value="ECO:0007669"/>
    <property type="project" value="InterPro"/>
</dbReference>
<evidence type="ECO:0000256" key="4">
    <source>
        <dbReference type="ARBA" id="ARBA00023163"/>
    </source>
</evidence>
<reference evidence="7" key="1">
    <citation type="submission" date="2018-05" db="EMBL/GenBank/DDBJ databases">
        <title>Genome Sequencing of selected type strains of the family Eggerthellaceae.</title>
        <authorList>
            <person name="Danylec N."/>
            <person name="Stoll D.A."/>
            <person name="Doetsch A."/>
            <person name="Huch M."/>
        </authorList>
    </citation>
    <scope>NUCLEOTIDE SEQUENCE [LARGE SCALE GENOMIC DNA]</scope>
    <source>
        <strain evidence="7">DSM 16106</strain>
    </source>
</reference>
<evidence type="ECO:0000256" key="3">
    <source>
        <dbReference type="ARBA" id="ARBA00023125"/>
    </source>
</evidence>
<dbReference type="Pfam" id="PF06445">
    <property type="entry name" value="GyrI-like"/>
    <property type="match status" value="1"/>
</dbReference>
<dbReference type="InterPro" id="IPR047057">
    <property type="entry name" value="MerR_fam"/>
</dbReference>
<gene>
    <name evidence="6" type="ORF">DMP08_04110</name>
</gene>
<sequence length="272" mass="31423">MLLSSGEFSRMCNISRELLIHYDRIDLLKPKIIADNGYRYYSLEQLYLYDAIRFFMDAGMSTKEIRDYLDHRTTELFLGSIQERIDCLQRQRDVLNARIGMMEKMRYITQRALRFPKSKPSLANWDELCFITTDIACSHTERTYAQAISEHARFCRTAASVATFPLGRIVDVPDAEHAEAFRYTKLITWIDPPKNPENLEGRILRKPKGTYAVILHQGGPHTVAQSYADLLAYIEEEGFTQAGPIFEMDVNSYLTSDSPEDYLLHISTLIEE</sequence>
<comment type="caution">
    <text evidence="6">The sequence shown here is derived from an EMBL/GenBank/DDBJ whole genome shotgun (WGS) entry which is preliminary data.</text>
</comment>
<dbReference type="Pfam" id="PF13411">
    <property type="entry name" value="MerR_1"/>
    <property type="match status" value="1"/>
</dbReference>
<evidence type="ECO:0000256" key="2">
    <source>
        <dbReference type="ARBA" id="ARBA00023015"/>
    </source>
</evidence>
<dbReference type="SUPFAM" id="SSF46955">
    <property type="entry name" value="Putative DNA-binding domain"/>
    <property type="match status" value="1"/>
</dbReference>
<dbReference type="PANTHER" id="PTHR30204">
    <property type="entry name" value="REDOX-CYCLING DRUG-SENSING TRANSCRIPTIONAL ACTIVATOR SOXR"/>
    <property type="match status" value="1"/>
</dbReference>
<dbReference type="SUPFAM" id="SSF55136">
    <property type="entry name" value="Probable bacterial effector-binding domain"/>
    <property type="match status" value="1"/>
</dbReference>
<keyword evidence="1" id="KW-0678">Repressor</keyword>
<dbReference type="Gene3D" id="1.10.1660.10">
    <property type="match status" value="1"/>
</dbReference>
<evidence type="ECO:0000256" key="1">
    <source>
        <dbReference type="ARBA" id="ARBA00022491"/>
    </source>
</evidence>
<keyword evidence="7" id="KW-1185">Reference proteome</keyword>
<dbReference type="InterPro" id="IPR029442">
    <property type="entry name" value="GyrI-like"/>
</dbReference>
<keyword evidence="3" id="KW-0238">DNA-binding</keyword>
<dbReference type="Gene3D" id="3.20.80.10">
    <property type="entry name" value="Regulatory factor, effector binding domain"/>
    <property type="match status" value="1"/>
</dbReference>
<dbReference type="PANTHER" id="PTHR30204:SF69">
    <property type="entry name" value="MERR-FAMILY TRANSCRIPTIONAL REGULATOR"/>
    <property type="match status" value="1"/>
</dbReference>
<evidence type="ECO:0000313" key="7">
    <source>
        <dbReference type="Proteomes" id="UP000278632"/>
    </source>
</evidence>
<dbReference type="InterPro" id="IPR011256">
    <property type="entry name" value="Reg_factor_effector_dom_sf"/>
</dbReference>
<keyword evidence="2" id="KW-0805">Transcription regulation</keyword>
<feature type="domain" description="HTH merR-type" evidence="5">
    <location>
        <begin position="2"/>
        <end position="71"/>
    </location>
</feature>
<protein>
    <submittedName>
        <fullName evidence="6">MerR family transcriptional regulator</fullName>
    </submittedName>
</protein>
<dbReference type="SMART" id="SM00422">
    <property type="entry name" value="HTH_MERR"/>
    <property type="match status" value="1"/>
</dbReference>
<dbReference type="AlphaFoldDB" id="A0A3N0BGG6"/>
<keyword evidence="4" id="KW-0804">Transcription</keyword>
<organism evidence="6 7">
    <name type="scientific">Paraeggerthella hongkongensis</name>
    <dbReference type="NCBI Taxonomy" id="230658"/>
    <lineage>
        <taxon>Bacteria</taxon>
        <taxon>Bacillati</taxon>
        <taxon>Actinomycetota</taxon>
        <taxon>Coriobacteriia</taxon>
        <taxon>Eggerthellales</taxon>
        <taxon>Eggerthellaceae</taxon>
        <taxon>Paraeggerthella</taxon>
    </lineage>
</organism>